<dbReference type="GO" id="GO:0008270">
    <property type="term" value="F:zinc ion binding"/>
    <property type="evidence" value="ECO:0007669"/>
    <property type="project" value="UniProtKB-KW"/>
</dbReference>
<feature type="region of interest" description="Disordered" evidence="20">
    <location>
        <begin position="1386"/>
        <end position="1528"/>
    </location>
</feature>
<keyword evidence="12" id="KW-0010">Activator</keyword>
<feature type="zinc finger region" description="TAZ-type" evidence="18">
    <location>
        <begin position="1139"/>
        <end position="1220"/>
    </location>
</feature>
<dbReference type="PROSITE" id="PS50135">
    <property type="entry name" value="ZF_ZZ_2"/>
    <property type="match status" value="1"/>
</dbReference>
<evidence type="ECO:0000256" key="1">
    <source>
        <dbReference type="ARBA" id="ARBA00004123"/>
    </source>
</evidence>
<dbReference type="GO" id="GO:0004402">
    <property type="term" value="F:histone acetyltransferase activity"/>
    <property type="evidence" value="ECO:0007669"/>
    <property type="project" value="InterPro"/>
</dbReference>
<keyword evidence="5 18" id="KW-0479">Metal-binding</keyword>
<keyword evidence="4" id="KW-0808">Transferase</keyword>
<dbReference type="GO" id="GO:0005634">
    <property type="term" value="C:nucleus"/>
    <property type="evidence" value="ECO:0007669"/>
    <property type="project" value="UniProtKB-SubCell"/>
</dbReference>
<dbReference type="EC" id="2.3.1.48" evidence="2"/>
<comment type="catalytic activity">
    <reaction evidence="16">
        <text>L-lysyl-[protein] + acetyl-CoA = N(6)-acetyl-L-lysyl-[protein] + CoA + H(+)</text>
        <dbReference type="Rhea" id="RHEA:45948"/>
        <dbReference type="Rhea" id="RHEA-COMP:9752"/>
        <dbReference type="Rhea" id="RHEA-COMP:10731"/>
        <dbReference type="ChEBI" id="CHEBI:15378"/>
        <dbReference type="ChEBI" id="CHEBI:29969"/>
        <dbReference type="ChEBI" id="CHEBI:57287"/>
        <dbReference type="ChEBI" id="CHEBI:57288"/>
        <dbReference type="ChEBI" id="CHEBI:61930"/>
        <dbReference type="EC" id="2.3.1.48"/>
    </reaction>
</comment>
<dbReference type="Pfam" id="PF08214">
    <property type="entry name" value="HAT_KAT11"/>
    <property type="match status" value="1"/>
</dbReference>
<feature type="compositionally biased region" description="Low complexity" evidence="20">
    <location>
        <begin position="1280"/>
        <end position="1304"/>
    </location>
</feature>
<dbReference type="SUPFAM" id="SSF57850">
    <property type="entry name" value="RING/U-box"/>
    <property type="match status" value="1"/>
</dbReference>
<feature type="domain" description="ZZ-type" evidence="23">
    <location>
        <begin position="1079"/>
        <end position="1127"/>
    </location>
</feature>
<feature type="compositionally biased region" description="Acidic residues" evidence="20">
    <location>
        <begin position="945"/>
        <end position="958"/>
    </location>
</feature>
<evidence type="ECO:0000256" key="4">
    <source>
        <dbReference type="ARBA" id="ARBA00022679"/>
    </source>
</evidence>
<evidence type="ECO:0000256" key="15">
    <source>
        <dbReference type="ARBA" id="ARBA00023315"/>
    </source>
</evidence>
<dbReference type="PRINTS" id="PR00503">
    <property type="entry name" value="BROMODOMAIN"/>
</dbReference>
<feature type="compositionally biased region" description="Polar residues" evidence="20">
    <location>
        <begin position="1127"/>
        <end position="1142"/>
    </location>
</feature>
<feature type="zinc finger region" description="TAZ-type" evidence="18">
    <location>
        <begin position="66"/>
        <end position="167"/>
    </location>
</feature>
<dbReference type="GO" id="GO:0140297">
    <property type="term" value="F:DNA-binding transcription factor binding"/>
    <property type="evidence" value="ECO:0007669"/>
    <property type="project" value="UniProtKB-ARBA"/>
</dbReference>
<keyword evidence="11 17" id="KW-0103">Bromodomain</keyword>
<feature type="compositionally biased region" description="Gly residues" evidence="20">
    <location>
        <begin position="1325"/>
        <end position="1335"/>
    </location>
</feature>
<comment type="caution">
    <text evidence="26">The sequence shown here is derived from an EMBL/GenBank/DDBJ whole genome shotgun (WGS) entry which is preliminary data.</text>
</comment>
<dbReference type="GO" id="GO:0031490">
    <property type="term" value="F:chromatin DNA binding"/>
    <property type="evidence" value="ECO:0007669"/>
    <property type="project" value="TreeGrafter"/>
</dbReference>
<evidence type="ECO:0000259" key="23">
    <source>
        <dbReference type="PROSITE" id="PS50135"/>
    </source>
</evidence>
<feature type="compositionally biased region" description="Polar residues" evidence="20">
    <location>
        <begin position="1475"/>
        <end position="1493"/>
    </location>
</feature>
<feature type="compositionally biased region" description="Polar residues" evidence="20">
    <location>
        <begin position="1595"/>
        <end position="1618"/>
    </location>
</feature>
<dbReference type="SMART" id="SM00297">
    <property type="entry name" value="BROMO"/>
    <property type="match status" value="1"/>
</dbReference>
<dbReference type="PROSITE" id="PS50134">
    <property type="entry name" value="ZF_TAZ"/>
    <property type="match status" value="2"/>
</dbReference>
<evidence type="ECO:0000256" key="13">
    <source>
        <dbReference type="ARBA" id="ARBA00023163"/>
    </source>
</evidence>
<evidence type="ECO:0000259" key="22">
    <source>
        <dbReference type="PROSITE" id="PS50134"/>
    </source>
</evidence>
<feature type="region of interest" description="Disordered" evidence="20">
    <location>
        <begin position="1276"/>
        <end position="1358"/>
    </location>
</feature>
<dbReference type="Pfam" id="PF00439">
    <property type="entry name" value="Bromodomain"/>
    <property type="match status" value="1"/>
</dbReference>
<dbReference type="PANTHER" id="PTHR13808:SF1">
    <property type="entry name" value="HISTONE ACETYLTRANSFERASE"/>
    <property type="match status" value="1"/>
</dbReference>
<evidence type="ECO:0000256" key="8">
    <source>
        <dbReference type="ARBA" id="ARBA00022833"/>
    </source>
</evidence>
<feature type="domain" description="CBP/p300-type HAT" evidence="25">
    <location>
        <begin position="692"/>
        <end position="1077"/>
    </location>
</feature>
<dbReference type="InterPro" id="IPR013178">
    <property type="entry name" value="Histone_AcTrfase_Rtt109/CBP"/>
</dbReference>
<dbReference type="SUPFAM" id="SSF47040">
    <property type="entry name" value="Kix domain of CBP (creb binding protein)"/>
    <property type="match status" value="1"/>
</dbReference>
<evidence type="ECO:0000256" key="9">
    <source>
        <dbReference type="ARBA" id="ARBA00022853"/>
    </source>
</evidence>
<dbReference type="InterPro" id="IPR000433">
    <property type="entry name" value="Znf_ZZ"/>
</dbReference>
<dbReference type="InterPro" id="IPR035898">
    <property type="entry name" value="TAZ_dom_sf"/>
</dbReference>
<dbReference type="InterPro" id="IPR003101">
    <property type="entry name" value="KIX_dom"/>
</dbReference>
<dbReference type="Pfam" id="PF02135">
    <property type="entry name" value="zf-TAZ"/>
    <property type="match status" value="2"/>
</dbReference>
<dbReference type="InterPro" id="IPR056484">
    <property type="entry name" value="PHD_P300"/>
</dbReference>
<keyword evidence="14" id="KW-0539">Nucleus</keyword>
<protein>
    <recommendedName>
        <fullName evidence="2">histone acetyltransferase</fullName>
        <ecNumber evidence="2">2.3.1.48</ecNumber>
    </recommendedName>
</protein>
<evidence type="ECO:0000256" key="20">
    <source>
        <dbReference type="SAM" id="MobiDB-lite"/>
    </source>
</evidence>
<dbReference type="InterPro" id="IPR038547">
    <property type="entry name" value="RING_CBP-p300_sf"/>
</dbReference>
<gene>
    <name evidence="26" type="ORF">QVE165_LOCUS16451</name>
</gene>
<evidence type="ECO:0000256" key="7">
    <source>
        <dbReference type="ARBA" id="ARBA00022771"/>
    </source>
</evidence>
<feature type="region of interest" description="Disordered" evidence="20">
    <location>
        <begin position="1"/>
        <end position="29"/>
    </location>
</feature>
<dbReference type="InterPro" id="IPR013083">
    <property type="entry name" value="Znf_RING/FYVE/PHD"/>
</dbReference>
<evidence type="ECO:0000256" key="12">
    <source>
        <dbReference type="ARBA" id="ARBA00023159"/>
    </source>
</evidence>
<feature type="compositionally biased region" description="Low complexity" evidence="20">
    <location>
        <begin position="1430"/>
        <end position="1442"/>
    </location>
</feature>
<evidence type="ECO:0000256" key="19">
    <source>
        <dbReference type="PROSITE-ProRule" id="PRU00228"/>
    </source>
</evidence>
<feature type="compositionally biased region" description="Polar residues" evidence="20">
    <location>
        <begin position="311"/>
        <end position="327"/>
    </location>
</feature>
<dbReference type="PROSITE" id="PS00633">
    <property type="entry name" value="BROMODOMAIN_1"/>
    <property type="match status" value="1"/>
</dbReference>
<feature type="domain" description="TAZ-type" evidence="22">
    <location>
        <begin position="1139"/>
        <end position="1220"/>
    </location>
</feature>
<dbReference type="CDD" id="cd15557">
    <property type="entry name" value="PHD_CBP_p300"/>
    <property type="match status" value="1"/>
</dbReference>
<dbReference type="Proteomes" id="UP000663832">
    <property type="component" value="Unassembled WGS sequence"/>
</dbReference>
<dbReference type="Pfam" id="PF00569">
    <property type="entry name" value="ZZ"/>
    <property type="match status" value="1"/>
</dbReference>
<sequence length="2192" mass="249656">MNTNNINTPLSNRSDGTDPGSIIPSMYPSTPATTSNNYLSNRTFIPPTPASVNSEIDTSNVTSIQQNDPRRNIIQQLALLLHAHKCLQRERQAQACNGDNNHGTAPTTTSLNLCTLPHCATMRTVLQHMTNCADFKTCSFNHCVQSRHIILHWKNCTTPNCSICGSLKKPSALRPQNSIPKEWQQQLQPDHRNHLVKKIVAALLNTVQQDGRSLPPDRLSAVTSYAQQTEAETFNTAISHEDYFHRLAERIYKIQKDYEEKQMSKKQQILTTTLTSIDKSAGEQGPPNRIAPQSDFPPSFLSSSTTATTTQIKSENHTPNPTQSTSFDTHRISTDSLNRMTINNNNSNMISHADTNGTHADTKLIKTEQISPNHDTKIQTTTTIVKTEETITKNETSINGNNITTTTLELIKTEKTDIESTTTSNRPPPIDSTSKLLQKHPAEFAPEDIRDRMTPILRHLFDQEEGSWFRQPVTEAIAPGYFDIIKCPMDFSTIFKKLDENQYSTPFQFCEDIWLVFTNAWTYNKKTQKVYKAGLKMSEMFMELVDPAMKEFGYCCGRQYVFLAPAMFCYGVAGICCTIPREGDYFVYNNPDSSRNNLSNDKYTFCKKCFDSVKSEYILVGDDPAQTLVDLPKAEFSQAKNDHQEPEAMVDCIVCARRFHNICVLYHEHIWPEGFVCKTCVNQYNVKRKENRYLAHKLTMTDLANALEKRVNDFLRKDCDPDTGRVTIRVLAASDRISEVKPRLKKHFGAVVPDGYPYRTKAVFAFQEIDGVDVVLFGMHVQEYDGRCPAPNSRRVYISYLDSVHYFRPKQKRTALYYEILIGYLEYVKQLGFAYAHIWACPPSEGDDYIFHCHPTEQRVPKPKRLQEWYKTMLDIAVAQRVVVDFKDIMKDCSDSGITKASDLPYFEGDFWSSTIEDLLKELDTEEEDRRKLEELEAVKASDDGYIDDPIEPEEPTEISDKRKSGGGTTHKKKNFKKTAGQRRIARKNMSNGADLITKIYAMMEKHKESFFVVRLRNPMSNPPTLTDTDPLIQCDLMESRDAFLTFAREKHCEFSSLRRAKYSTLASLIELHSSTADKISYTCNSCRQLCDVRYHCTVCDDYDLCSKCYTAIKHEHRMERSDDANETPTSSDTPLSTQQQRQVTMQKMLDAIRHAVQCRNANCIFKNCAPCQRLLQHTKECTKASRNQCPLCQKLISPIWYHAKTCTDQNCPLPYCASFKHKLQRQRAATMQADRRRIKAMHRAKMAPVTFDFDLGPSPLGSQNTESTPAVQYHHPMESASPSSSGKMMPSGGKGGKPASMSGLVRTNLPSQQSSSQHPAYYNGGKGNPAGGGYPMMMTHPQQPSQQWLSQQQQHRYATHMASGGKPMAYAQQRMPYGVDPYMMRQQTPQVPSSSYPYTSNIAPPGYSHSQPMDPNALAAARAGKPMMPQQQQQQQQQQPQVPNRYPLNSYYSHPSQMPYQQQSQVPQPPHRSLSQGPTPTYSMPSSSVPSNGTGGKPILIDSIESKPDDLIDDPSKQQQQQQQQMFHPLLQSRSRSQTPSFYPNMPQTNSPYYPSQRPMAPTSDYNMAMTRGIRPPNPAYNNLAVQQRVRTPLTSQLSSSTNDPTAGMNTNPMGLQSTPPPPSVTPHHKIQDAILFPVVAYLDLATAACQQLLSSKEDDQQQQPTFIFVDVKFVKVLILNEHELMEVFAQIIMPMREWYIIFCNQDNLNKYSLNEFTLHSQGKIDSKQQKSLTIPDRWTTQDIRSTYAHLSTRADPYASSFEKIKTLRGTSTTIISQLSNDDNNCSSYYLLHSYLVLVPRVETTFLPVHIQKFIYSNKIKIKINQSTNIEVCGNYHDNICGIGQEEIYNLDLWIFPIDNKIEEPIFTFEGAVIQQVQGAHSGRWSMKKTIYDKLNLTTDLPNKDHKLYLNTIIKDYCMKRVWTDSPIIKDKSGLLPSPKIILNNQLNSISNQDLIESIEPFNELAAYHAQMAIKNFDLNQQHHPLLNACRSLISTLLSEQIVTWHSIQLGFIQLCERFPHILNGEKNGLDIFFGDDGIGQIFRSICQYLQLQYEQQQTKDNSFENYQLRIFWLTDNDCSDILPILDFFLNLSQQIGLLIDLYYVNSDPTQLANAQQTFNIYIINQTKKLSIIYDETIDLYDSKTFDIIFSSNQLQENQDLINSLIDLRRLLELVHIPLYFDLTFGFIDQW</sequence>
<dbReference type="Gene3D" id="3.30.40.10">
    <property type="entry name" value="Zinc/RING finger domain, C3HC4 (zinc finger)"/>
    <property type="match status" value="1"/>
</dbReference>
<evidence type="ECO:0000313" key="26">
    <source>
        <dbReference type="EMBL" id="CAF1029376.1"/>
    </source>
</evidence>
<evidence type="ECO:0000259" key="24">
    <source>
        <dbReference type="PROSITE" id="PS50952"/>
    </source>
</evidence>
<feature type="compositionally biased region" description="Low complexity" evidence="20">
    <location>
        <begin position="1451"/>
        <end position="1467"/>
    </location>
</feature>
<name>A0A814IXG1_9BILA</name>
<keyword evidence="3" id="KW-0488">Methylation</keyword>
<dbReference type="Gene3D" id="1.20.1020.10">
    <property type="entry name" value="TAZ domain"/>
    <property type="match status" value="2"/>
</dbReference>
<evidence type="ECO:0000256" key="14">
    <source>
        <dbReference type="ARBA" id="ARBA00023242"/>
    </source>
</evidence>
<dbReference type="InterPro" id="IPR018359">
    <property type="entry name" value="Bromodomain_CS"/>
</dbReference>
<dbReference type="InterPro" id="IPR010303">
    <property type="entry name" value="RING_CBP-p300"/>
</dbReference>
<evidence type="ECO:0000256" key="2">
    <source>
        <dbReference type="ARBA" id="ARBA00013184"/>
    </source>
</evidence>
<evidence type="ECO:0000259" key="21">
    <source>
        <dbReference type="PROSITE" id="PS50014"/>
    </source>
</evidence>
<proteinExistence type="predicted"/>
<comment type="subcellular location">
    <subcellularLocation>
        <location evidence="1">Nucleus</location>
    </subcellularLocation>
</comment>
<dbReference type="PROSITE" id="PS50952">
    <property type="entry name" value="KIX"/>
    <property type="match status" value="1"/>
</dbReference>
<evidence type="ECO:0000256" key="11">
    <source>
        <dbReference type="ARBA" id="ARBA00023117"/>
    </source>
</evidence>
<dbReference type="InterPro" id="IPR000197">
    <property type="entry name" value="Znf_TAZ"/>
</dbReference>
<accession>A0A814IXG1</accession>
<dbReference type="Gene3D" id="1.10.246.20">
    <property type="entry name" value="Coactivator CBP, KIX domain"/>
    <property type="match status" value="1"/>
</dbReference>
<evidence type="ECO:0000256" key="10">
    <source>
        <dbReference type="ARBA" id="ARBA00023015"/>
    </source>
</evidence>
<feature type="region of interest" description="Disordered" evidence="20">
    <location>
        <begin position="416"/>
        <end position="435"/>
    </location>
</feature>
<feature type="compositionally biased region" description="Basic residues" evidence="20">
    <location>
        <begin position="970"/>
        <end position="987"/>
    </location>
</feature>
<dbReference type="InterPro" id="IPR001487">
    <property type="entry name" value="Bromodomain"/>
</dbReference>
<dbReference type="Pfam" id="PF06001">
    <property type="entry name" value="RING_CBP-p300"/>
    <property type="match status" value="1"/>
</dbReference>
<feature type="domain" description="Bromo" evidence="21">
    <location>
        <begin position="469"/>
        <end position="531"/>
    </location>
</feature>
<keyword evidence="10" id="KW-0805">Transcription regulation</keyword>
<feature type="region of interest" description="Disordered" evidence="20">
    <location>
        <begin position="1120"/>
        <end position="1142"/>
    </location>
</feature>
<dbReference type="InterPro" id="IPR043145">
    <property type="entry name" value="Znf_ZZ_sf"/>
</dbReference>
<keyword evidence="13" id="KW-0804">Transcription</keyword>
<keyword evidence="27" id="KW-1185">Reference proteome</keyword>
<dbReference type="Gene3D" id="3.10.129.110">
    <property type="entry name" value="Polyketide synthase dehydratase"/>
    <property type="match status" value="1"/>
</dbReference>
<dbReference type="Gene3D" id="1.20.920.10">
    <property type="entry name" value="Bromodomain-like"/>
    <property type="match status" value="1"/>
</dbReference>
<dbReference type="SMART" id="SM01250">
    <property type="entry name" value="KAT11"/>
    <property type="match status" value="1"/>
</dbReference>
<evidence type="ECO:0000256" key="5">
    <source>
        <dbReference type="ARBA" id="ARBA00022723"/>
    </source>
</evidence>
<dbReference type="Pfam" id="PF02172">
    <property type="entry name" value="KIX"/>
    <property type="match status" value="1"/>
</dbReference>
<dbReference type="SUPFAM" id="SSF57933">
    <property type="entry name" value="TAZ domain"/>
    <property type="match status" value="2"/>
</dbReference>
<feature type="compositionally biased region" description="Polar residues" evidence="20">
    <location>
        <begin position="1386"/>
        <end position="1414"/>
    </location>
</feature>
<feature type="compositionally biased region" description="Basic and acidic residues" evidence="20">
    <location>
        <begin position="1505"/>
        <end position="1517"/>
    </location>
</feature>
<evidence type="ECO:0000313" key="27">
    <source>
        <dbReference type="Proteomes" id="UP000663832"/>
    </source>
</evidence>
<dbReference type="GO" id="GO:0000123">
    <property type="term" value="C:histone acetyltransferase complex"/>
    <property type="evidence" value="ECO:0007669"/>
    <property type="project" value="TreeGrafter"/>
</dbReference>
<evidence type="ECO:0000256" key="18">
    <source>
        <dbReference type="PROSITE-ProRule" id="PRU00203"/>
    </source>
</evidence>
<feature type="compositionally biased region" description="Low complexity" evidence="20">
    <location>
        <begin position="1342"/>
        <end position="1355"/>
    </location>
</feature>
<dbReference type="InterPro" id="IPR042104">
    <property type="entry name" value="PKS_dehydratase_sf"/>
</dbReference>
<dbReference type="PROSITE" id="PS01357">
    <property type="entry name" value="ZF_ZZ_1"/>
    <property type="match status" value="1"/>
</dbReference>
<organism evidence="26 27">
    <name type="scientific">Adineta steineri</name>
    <dbReference type="NCBI Taxonomy" id="433720"/>
    <lineage>
        <taxon>Eukaryota</taxon>
        <taxon>Metazoa</taxon>
        <taxon>Spiralia</taxon>
        <taxon>Gnathifera</taxon>
        <taxon>Rotifera</taxon>
        <taxon>Eurotatoria</taxon>
        <taxon>Bdelloidea</taxon>
        <taxon>Adinetida</taxon>
        <taxon>Adinetidae</taxon>
        <taxon>Adineta</taxon>
    </lineage>
</organism>
<dbReference type="Gene3D" id="3.30.60.90">
    <property type="match status" value="1"/>
</dbReference>
<dbReference type="CDD" id="cd15802">
    <property type="entry name" value="RING_CBP-p300"/>
    <property type="match status" value="1"/>
</dbReference>
<keyword evidence="6" id="KW-0677">Repeat</keyword>
<dbReference type="PROSITE" id="PS51727">
    <property type="entry name" value="CBP_P300_HAT"/>
    <property type="match status" value="1"/>
</dbReference>
<evidence type="ECO:0000256" key="16">
    <source>
        <dbReference type="ARBA" id="ARBA00048017"/>
    </source>
</evidence>
<keyword evidence="8 18" id="KW-0862">Zinc</keyword>
<feature type="compositionally biased region" description="Polar residues" evidence="20">
    <location>
        <begin position="419"/>
        <end position="435"/>
    </location>
</feature>
<evidence type="ECO:0000256" key="6">
    <source>
        <dbReference type="ARBA" id="ARBA00022737"/>
    </source>
</evidence>
<dbReference type="GO" id="GO:0003713">
    <property type="term" value="F:transcription coactivator activity"/>
    <property type="evidence" value="ECO:0007669"/>
    <property type="project" value="TreeGrafter"/>
</dbReference>
<evidence type="ECO:0000259" key="25">
    <source>
        <dbReference type="PROSITE" id="PS51727"/>
    </source>
</evidence>
<feature type="region of interest" description="Disordered" evidence="20">
    <location>
        <begin position="278"/>
        <end position="329"/>
    </location>
</feature>
<evidence type="ECO:0000256" key="3">
    <source>
        <dbReference type="ARBA" id="ARBA00022481"/>
    </source>
</evidence>
<feature type="region of interest" description="Disordered" evidence="20">
    <location>
        <begin position="1595"/>
        <end position="1628"/>
    </location>
</feature>
<dbReference type="PANTHER" id="PTHR13808">
    <property type="entry name" value="CBP/P300-RELATED"/>
    <property type="match status" value="1"/>
</dbReference>
<dbReference type="EMBL" id="CAJNOM010000092">
    <property type="protein sequence ID" value="CAF1029376.1"/>
    <property type="molecule type" value="Genomic_DNA"/>
</dbReference>
<keyword evidence="9" id="KW-0156">Chromatin regulator</keyword>
<feature type="domain" description="KIX" evidence="24">
    <location>
        <begin position="178"/>
        <end position="259"/>
    </location>
</feature>
<dbReference type="GO" id="GO:0045944">
    <property type="term" value="P:positive regulation of transcription by RNA polymerase II"/>
    <property type="evidence" value="ECO:0007669"/>
    <property type="project" value="TreeGrafter"/>
</dbReference>
<dbReference type="InterPro" id="IPR031162">
    <property type="entry name" value="CBP_P300_HAT"/>
</dbReference>
<dbReference type="Pfam" id="PF23570">
    <property type="entry name" value="PHD_P300"/>
    <property type="match status" value="1"/>
</dbReference>
<dbReference type="Gene3D" id="2.10.110.40">
    <property type="match status" value="1"/>
</dbReference>
<dbReference type="InterPro" id="IPR036427">
    <property type="entry name" value="Bromodomain-like_sf"/>
</dbReference>
<dbReference type="GO" id="GO:0005667">
    <property type="term" value="C:transcription regulator complex"/>
    <property type="evidence" value="ECO:0007669"/>
    <property type="project" value="TreeGrafter"/>
</dbReference>
<reference evidence="26" key="1">
    <citation type="submission" date="2021-02" db="EMBL/GenBank/DDBJ databases">
        <authorList>
            <person name="Nowell W R."/>
        </authorList>
    </citation>
    <scope>NUCLEOTIDE SEQUENCE</scope>
</reference>
<feature type="compositionally biased region" description="Polar residues" evidence="20">
    <location>
        <begin position="1"/>
        <end position="14"/>
    </location>
</feature>
<keyword evidence="7 19" id="KW-0863">Zinc-finger</keyword>
<dbReference type="SUPFAM" id="SSF47370">
    <property type="entry name" value="Bromodomain"/>
    <property type="match status" value="1"/>
</dbReference>
<keyword evidence="15" id="KW-0012">Acyltransferase</keyword>
<feature type="compositionally biased region" description="Polar residues" evidence="20">
    <location>
        <begin position="1309"/>
        <end position="1319"/>
    </location>
</feature>
<evidence type="ECO:0000256" key="17">
    <source>
        <dbReference type="PROSITE-ProRule" id="PRU00035"/>
    </source>
</evidence>
<dbReference type="OrthoDB" id="899at2759"/>
<dbReference type="PROSITE" id="PS50014">
    <property type="entry name" value="BROMODOMAIN_2"/>
    <property type="match status" value="1"/>
</dbReference>
<feature type="region of interest" description="Disordered" evidence="20">
    <location>
        <begin position="943"/>
        <end position="988"/>
    </location>
</feature>
<dbReference type="InterPro" id="IPR036529">
    <property type="entry name" value="KIX_dom_sf"/>
</dbReference>
<dbReference type="SMART" id="SM00551">
    <property type="entry name" value="ZnF_TAZ"/>
    <property type="match status" value="2"/>
</dbReference>
<feature type="domain" description="TAZ-type" evidence="22">
    <location>
        <begin position="66"/>
        <end position="167"/>
    </location>
</feature>
<dbReference type="SMART" id="SM00291">
    <property type="entry name" value="ZnF_ZZ"/>
    <property type="match status" value="1"/>
</dbReference>